<proteinExistence type="predicted"/>
<dbReference type="Proteomes" id="UP000199608">
    <property type="component" value="Unassembled WGS sequence"/>
</dbReference>
<dbReference type="InterPro" id="IPR016167">
    <property type="entry name" value="FAD-bd_PCMH_sub1"/>
</dbReference>
<dbReference type="InterPro" id="IPR002346">
    <property type="entry name" value="Mopterin_DH_FAD-bd"/>
</dbReference>
<evidence type="ECO:0000313" key="4">
    <source>
        <dbReference type="Proteomes" id="UP000199608"/>
    </source>
</evidence>
<keyword evidence="4" id="KW-1185">Reference proteome</keyword>
<dbReference type="InterPro" id="IPR051312">
    <property type="entry name" value="Diverse_Substr_Oxidored"/>
</dbReference>
<dbReference type="InterPro" id="IPR016169">
    <property type="entry name" value="FAD-bd_PCMH_sub2"/>
</dbReference>
<feature type="domain" description="FAD-binding PCMH-type" evidence="2">
    <location>
        <begin position="4"/>
        <end position="180"/>
    </location>
</feature>
<reference evidence="4" key="1">
    <citation type="submission" date="2016-10" db="EMBL/GenBank/DDBJ databases">
        <authorList>
            <person name="Varghese N."/>
            <person name="Submissions S."/>
        </authorList>
    </citation>
    <scope>NUCLEOTIDE SEQUENCE [LARGE SCALE GENOMIC DNA]</scope>
    <source>
        <strain evidence="4">DSM 3384</strain>
    </source>
</reference>
<dbReference type="SUPFAM" id="SSF56176">
    <property type="entry name" value="FAD-binding/transporter-associated domain-like"/>
    <property type="match status" value="1"/>
</dbReference>
<dbReference type="Pfam" id="PF03450">
    <property type="entry name" value="CO_deh_flav_C"/>
    <property type="match status" value="1"/>
</dbReference>
<evidence type="ECO:0000259" key="2">
    <source>
        <dbReference type="PROSITE" id="PS51387"/>
    </source>
</evidence>
<protein>
    <submittedName>
        <fullName evidence="3">Carbon-monoxide dehydrogenase medium subunit</fullName>
    </submittedName>
</protein>
<dbReference type="PANTHER" id="PTHR42659:SF9">
    <property type="entry name" value="XANTHINE DEHYDROGENASE FAD-BINDING SUBUNIT XDHB-RELATED"/>
    <property type="match status" value="1"/>
</dbReference>
<name>A0A1H2J3X7_9BACT</name>
<organism evidence="3 4">
    <name type="scientific">Desulfobacula phenolica</name>
    <dbReference type="NCBI Taxonomy" id="90732"/>
    <lineage>
        <taxon>Bacteria</taxon>
        <taxon>Pseudomonadati</taxon>
        <taxon>Thermodesulfobacteriota</taxon>
        <taxon>Desulfobacteria</taxon>
        <taxon>Desulfobacterales</taxon>
        <taxon>Desulfobacteraceae</taxon>
        <taxon>Desulfobacula</taxon>
    </lineage>
</organism>
<dbReference type="InterPro" id="IPR036683">
    <property type="entry name" value="CO_DH_flav_C_dom_sf"/>
</dbReference>
<sequence length="286" mass="31188">MSSRILPKFELFMPESIEQVVDCLGKHGNKAAVMAGGTDLMVRMKSGFSPEYVVSLSNVPGLDHVIYDEDKGLTIGAMATLNQVLESRDVKDNYPALHKSAYENGTEQTRNVATVVGNILNASPAGDCACAILALGGYVVLHGPDGSRQVNIDDFWINYRETEKKTDEFAVEVVIHPSKNSKSSFSALTRTKKDLAKINAAAAITMEKNICSKARLAMGAVGPTHIRLKKCEALLEGHEINDDILERIVELAPTEINPIDDVRSSAEYRRSVSGVLMKKVIKEILS</sequence>
<dbReference type="GO" id="GO:0071949">
    <property type="term" value="F:FAD binding"/>
    <property type="evidence" value="ECO:0007669"/>
    <property type="project" value="InterPro"/>
</dbReference>
<gene>
    <name evidence="3" type="ORF">SAMN04487931_110154</name>
</gene>
<dbReference type="InterPro" id="IPR016166">
    <property type="entry name" value="FAD-bd_PCMH"/>
</dbReference>
<dbReference type="RefSeq" id="WP_092236551.1">
    <property type="nucleotide sequence ID" value="NZ_FNLL01000010.1"/>
</dbReference>
<dbReference type="SMART" id="SM01092">
    <property type="entry name" value="CO_deh_flav_C"/>
    <property type="match status" value="1"/>
</dbReference>
<dbReference type="InterPro" id="IPR005107">
    <property type="entry name" value="CO_DH_flav_C"/>
</dbReference>
<dbReference type="Pfam" id="PF00941">
    <property type="entry name" value="FAD_binding_5"/>
    <property type="match status" value="1"/>
</dbReference>
<dbReference type="InterPro" id="IPR036318">
    <property type="entry name" value="FAD-bd_PCMH-like_sf"/>
</dbReference>
<accession>A0A1H2J3X7</accession>
<dbReference type="EMBL" id="FNLL01000010">
    <property type="protein sequence ID" value="SDU51099.1"/>
    <property type="molecule type" value="Genomic_DNA"/>
</dbReference>
<dbReference type="PROSITE" id="PS51387">
    <property type="entry name" value="FAD_PCMH"/>
    <property type="match status" value="1"/>
</dbReference>
<dbReference type="Gene3D" id="3.30.43.10">
    <property type="entry name" value="Uridine Diphospho-n-acetylenolpyruvylglucosamine Reductase, domain 2"/>
    <property type="match status" value="1"/>
</dbReference>
<dbReference type="PANTHER" id="PTHR42659">
    <property type="entry name" value="XANTHINE DEHYDROGENASE SUBUNIT C-RELATED"/>
    <property type="match status" value="1"/>
</dbReference>
<evidence type="ECO:0000256" key="1">
    <source>
        <dbReference type="ARBA" id="ARBA00022827"/>
    </source>
</evidence>
<dbReference type="Gene3D" id="3.30.465.10">
    <property type="match status" value="1"/>
</dbReference>
<keyword evidence="1" id="KW-0285">Flavoprotein</keyword>
<dbReference type="SUPFAM" id="SSF55447">
    <property type="entry name" value="CO dehydrogenase flavoprotein C-terminal domain-like"/>
    <property type="match status" value="1"/>
</dbReference>
<dbReference type="AlphaFoldDB" id="A0A1H2J3X7"/>
<keyword evidence="1" id="KW-0274">FAD</keyword>
<dbReference type="Gene3D" id="3.30.390.50">
    <property type="entry name" value="CO dehydrogenase flavoprotein, C-terminal domain"/>
    <property type="match status" value="1"/>
</dbReference>
<evidence type="ECO:0000313" key="3">
    <source>
        <dbReference type="EMBL" id="SDU51099.1"/>
    </source>
</evidence>
<dbReference type="GO" id="GO:0016491">
    <property type="term" value="F:oxidoreductase activity"/>
    <property type="evidence" value="ECO:0007669"/>
    <property type="project" value="InterPro"/>
</dbReference>